<keyword evidence="3 7" id="KW-0812">Transmembrane</keyword>
<keyword evidence="4 7" id="KW-1133">Transmembrane helix</keyword>
<evidence type="ECO:0000259" key="8">
    <source>
        <dbReference type="Pfam" id="PF05425"/>
    </source>
</evidence>
<dbReference type="AlphaFoldDB" id="A0A1G8PS28"/>
<feature type="domain" description="Copper resistance protein D" evidence="8">
    <location>
        <begin position="214"/>
        <end position="312"/>
    </location>
</feature>
<feature type="transmembrane region" description="Helical" evidence="7">
    <location>
        <begin position="218"/>
        <end position="239"/>
    </location>
</feature>
<dbReference type="GO" id="GO:0006825">
    <property type="term" value="P:copper ion transport"/>
    <property type="evidence" value="ECO:0007669"/>
    <property type="project" value="InterPro"/>
</dbReference>
<proteinExistence type="predicted"/>
<evidence type="ECO:0000256" key="2">
    <source>
        <dbReference type="ARBA" id="ARBA00022475"/>
    </source>
</evidence>
<dbReference type="STRING" id="335973.SAMN04488693_1376"/>
<feature type="transmembrane region" description="Helical" evidence="7">
    <location>
        <begin position="503"/>
        <end position="523"/>
    </location>
</feature>
<feature type="transmembrane region" description="Helical" evidence="7">
    <location>
        <begin position="470"/>
        <end position="491"/>
    </location>
</feature>
<feature type="transmembrane region" description="Helical" evidence="7">
    <location>
        <begin position="74"/>
        <end position="96"/>
    </location>
</feature>
<evidence type="ECO:0000313" key="9">
    <source>
        <dbReference type="EMBL" id="SDI95281.1"/>
    </source>
</evidence>
<feature type="transmembrane region" description="Helical" evidence="7">
    <location>
        <begin position="42"/>
        <end position="62"/>
    </location>
</feature>
<feature type="transmembrane region" description="Helical" evidence="7">
    <location>
        <begin position="177"/>
        <end position="206"/>
    </location>
</feature>
<comment type="subcellular location">
    <subcellularLocation>
        <location evidence="1">Cell membrane</location>
        <topology evidence="1">Multi-pass membrane protein</topology>
    </subcellularLocation>
</comment>
<evidence type="ECO:0000256" key="3">
    <source>
        <dbReference type="ARBA" id="ARBA00022692"/>
    </source>
</evidence>
<keyword evidence="2" id="KW-1003">Cell membrane</keyword>
<evidence type="ECO:0000256" key="1">
    <source>
        <dbReference type="ARBA" id="ARBA00004651"/>
    </source>
</evidence>
<evidence type="ECO:0000256" key="6">
    <source>
        <dbReference type="SAM" id="MobiDB-lite"/>
    </source>
</evidence>
<accession>A0A1G8PS28</accession>
<keyword evidence="10" id="KW-1185">Reference proteome</keyword>
<feature type="transmembrane region" description="Helical" evidence="7">
    <location>
        <begin position="388"/>
        <end position="406"/>
    </location>
</feature>
<dbReference type="PANTHER" id="PTHR34820">
    <property type="entry name" value="INNER MEMBRANE PROTEIN YEBZ"/>
    <property type="match status" value="1"/>
</dbReference>
<organism evidence="9 10">
    <name type="scientific">Arthrobacter subterraneus</name>
    <dbReference type="NCBI Taxonomy" id="335973"/>
    <lineage>
        <taxon>Bacteria</taxon>
        <taxon>Bacillati</taxon>
        <taxon>Actinomycetota</taxon>
        <taxon>Actinomycetes</taxon>
        <taxon>Micrococcales</taxon>
        <taxon>Micrococcaceae</taxon>
        <taxon>Arthrobacter</taxon>
    </lineage>
</organism>
<protein>
    <submittedName>
        <fullName evidence="9">Putative copper resistance protein D</fullName>
    </submittedName>
</protein>
<evidence type="ECO:0000256" key="7">
    <source>
        <dbReference type="SAM" id="Phobius"/>
    </source>
</evidence>
<evidence type="ECO:0000256" key="5">
    <source>
        <dbReference type="ARBA" id="ARBA00023136"/>
    </source>
</evidence>
<gene>
    <name evidence="9" type="ORF">SAMN04488693_1376</name>
</gene>
<feature type="transmembrane region" description="Helical" evidence="7">
    <location>
        <begin position="357"/>
        <end position="376"/>
    </location>
</feature>
<feature type="transmembrane region" description="Helical" evidence="7">
    <location>
        <begin position="535"/>
        <end position="556"/>
    </location>
</feature>
<dbReference type="PANTHER" id="PTHR34820:SF4">
    <property type="entry name" value="INNER MEMBRANE PROTEIN YEBZ"/>
    <property type="match status" value="1"/>
</dbReference>
<dbReference type="Pfam" id="PF05425">
    <property type="entry name" value="CopD"/>
    <property type="match status" value="1"/>
</dbReference>
<dbReference type="InterPro" id="IPR019108">
    <property type="entry name" value="Caa3_assmbl_CtaG-rel"/>
</dbReference>
<dbReference type="GO" id="GO:0005886">
    <property type="term" value="C:plasma membrane"/>
    <property type="evidence" value="ECO:0007669"/>
    <property type="project" value="UniProtKB-SubCell"/>
</dbReference>
<dbReference type="EMBL" id="FNDT01000037">
    <property type="protein sequence ID" value="SDI95281.1"/>
    <property type="molecule type" value="Genomic_DNA"/>
</dbReference>
<sequence length="634" mass="68389">MPMQPLQWAGTAVNAFLPLHGDPTIPEGAEDFVLWALPVAKFFFNVSASAVVGSLILACIALRPGSREYARALNFAGGSAVIWTLASIAGSVLNYLDSWGEPLTFTEGFGQRLGLFLTSVGLGRTSLTTTAMVAVVTMLCFAVRHIGLVALTATAAIAALVPLTLNGHPNYGEGHEAGILAFALHIISAAVWLGGLITIVVLRPVLEQAQLRLVIKRYSTVALLAFAVLTFSGFLRFLATVGSADNFLSPFGFLVLVKITAAVALGLVGLIQRRWVLARIDRDTSARAPYFWLLVSLELIIMGVASVLAVILLRLDEPIPDDPRVDYRVLAESMADQPLPPVPGISTFLTETAFDPLWFTVSAGALALYLFGLIRLRSRDVKWPLMRTASWSGGVLILFYVTNGGLNDYQNFLVSAQILAQTALMTVIPLLLVLGRPVALLIAATNARADGAMGPREWVRFISRSRPARLLTSTYATTTLLIVSVGVFYASPLLEWAAMELLGHQWMVAYFLAVGCLFVNSVLRSSRMRQEPRSRLLLMGLIVPSMFYVLLGLGIINSGYLLSADWYAAMESPWGIDPLEDQQSGGWYILGLGLIQLSILAIAVVRTSGDAESRRNRASGEAETVPAVTKAGKA</sequence>
<feature type="transmembrane region" description="Helical" evidence="7">
    <location>
        <begin position="251"/>
        <end position="271"/>
    </location>
</feature>
<feature type="transmembrane region" description="Helical" evidence="7">
    <location>
        <begin position="587"/>
        <end position="605"/>
    </location>
</feature>
<evidence type="ECO:0000256" key="4">
    <source>
        <dbReference type="ARBA" id="ARBA00022989"/>
    </source>
</evidence>
<dbReference type="Pfam" id="PF09678">
    <property type="entry name" value="Caa3_CtaG"/>
    <property type="match status" value="1"/>
</dbReference>
<dbReference type="Proteomes" id="UP000199258">
    <property type="component" value="Unassembled WGS sequence"/>
</dbReference>
<dbReference type="InterPro" id="IPR032694">
    <property type="entry name" value="CopC/D"/>
</dbReference>
<dbReference type="InterPro" id="IPR008457">
    <property type="entry name" value="Cu-R_CopD_dom"/>
</dbReference>
<feature type="transmembrane region" description="Helical" evidence="7">
    <location>
        <begin position="116"/>
        <end position="139"/>
    </location>
</feature>
<feature type="transmembrane region" description="Helical" evidence="7">
    <location>
        <begin position="146"/>
        <end position="165"/>
    </location>
</feature>
<feature type="region of interest" description="Disordered" evidence="6">
    <location>
        <begin position="613"/>
        <end position="634"/>
    </location>
</feature>
<keyword evidence="5 7" id="KW-0472">Membrane</keyword>
<evidence type="ECO:0000313" key="10">
    <source>
        <dbReference type="Proteomes" id="UP000199258"/>
    </source>
</evidence>
<name>A0A1G8PS28_9MICC</name>
<feature type="transmembrane region" description="Helical" evidence="7">
    <location>
        <begin position="291"/>
        <end position="313"/>
    </location>
</feature>
<reference evidence="9 10" key="1">
    <citation type="submission" date="2016-10" db="EMBL/GenBank/DDBJ databases">
        <authorList>
            <person name="de Groot N.N."/>
        </authorList>
    </citation>
    <scope>NUCLEOTIDE SEQUENCE [LARGE SCALE GENOMIC DNA]</scope>
    <source>
        <strain evidence="9 10">NP_1H</strain>
    </source>
</reference>
<feature type="transmembrane region" description="Helical" evidence="7">
    <location>
        <begin position="412"/>
        <end position="434"/>
    </location>
</feature>